<protein>
    <submittedName>
        <fullName evidence="3">Uncharacterized protein</fullName>
    </submittedName>
</protein>
<name>A0A803NL90_CANSA</name>
<proteinExistence type="predicted"/>
<reference evidence="3" key="2">
    <citation type="submission" date="2021-03" db="UniProtKB">
        <authorList>
            <consortium name="EnsemblPlants"/>
        </authorList>
    </citation>
    <scope>IDENTIFICATION</scope>
</reference>
<dbReference type="EMBL" id="UZAU01000073">
    <property type="status" value="NOT_ANNOTATED_CDS"/>
    <property type="molecule type" value="Genomic_DNA"/>
</dbReference>
<accession>A0A803NL90</accession>
<feature type="coiled-coil region" evidence="1">
    <location>
        <begin position="40"/>
        <end position="67"/>
    </location>
</feature>
<dbReference type="EnsemblPlants" id="evm.model.01.2461">
    <property type="protein sequence ID" value="cds.evm.model.01.2461"/>
    <property type="gene ID" value="evm.TU.01.2461"/>
</dbReference>
<evidence type="ECO:0000256" key="2">
    <source>
        <dbReference type="SAM" id="MobiDB-lite"/>
    </source>
</evidence>
<feature type="compositionally biased region" description="Acidic residues" evidence="2">
    <location>
        <begin position="78"/>
        <end position="87"/>
    </location>
</feature>
<organism evidence="3 4">
    <name type="scientific">Cannabis sativa</name>
    <name type="common">Hemp</name>
    <name type="synonym">Marijuana</name>
    <dbReference type="NCBI Taxonomy" id="3483"/>
    <lineage>
        <taxon>Eukaryota</taxon>
        <taxon>Viridiplantae</taxon>
        <taxon>Streptophyta</taxon>
        <taxon>Embryophyta</taxon>
        <taxon>Tracheophyta</taxon>
        <taxon>Spermatophyta</taxon>
        <taxon>Magnoliopsida</taxon>
        <taxon>eudicotyledons</taxon>
        <taxon>Gunneridae</taxon>
        <taxon>Pentapetalae</taxon>
        <taxon>rosids</taxon>
        <taxon>fabids</taxon>
        <taxon>Rosales</taxon>
        <taxon>Cannabaceae</taxon>
        <taxon>Cannabis</taxon>
    </lineage>
</organism>
<reference evidence="3" key="1">
    <citation type="submission" date="2018-11" db="EMBL/GenBank/DDBJ databases">
        <authorList>
            <person name="Grassa J C."/>
        </authorList>
    </citation>
    <scope>NUCLEOTIDE SEQUENCE [LARGE SCALE GENOMIC DNA]</scope>
</reference>
<dbReference type="AlphaFoldDB" id="A0A803NL90"/>
<feature type="region of interest" description="Disordered" evidence="2">
    <location>
        <begin position="77"/>
        <end position="101"/>
    </location>
</feature>
<feature type="region of interest" description="Disordered" evidence="2">
    <location>
        <begin position="1"/>
        <end position="35"/>
    </location>
</feature>
<evidence type="ECO:0000313" key="3">
    <source>
        <dbReference type="EnsemblPlants" id="cds.evm.model.01.2461"/>
    </source>
</evidence>
<keyword evidence="4" id="KW-1185">Reference proteome</keyword>
<sequence>MEDVNPLSLEHAQPNNVREGDKSEADDREDGYYYGQDPKVIQVSKELQETQEKLARQEKLSQKRERMMACLQDKFRDLEEDSEEEPSVELVEKTTLKPQLL</sequence>
<evidence type="ECO:0000313" key="4">
    <source>
        <dbReference type="Proteomes" id="UP000596661"/>
    </source>
</evidence>
<dbReference type="Gramene" id="evm.model.01.2461">
    <property type="protein sequence ID" value="cds.evm.model.01.2461"/>
    <property type="gene ID" value="evm.TU.01.2461"/>
</dbReference>
<keyword evidence="1" id="KW-0175">Coiled coil</keyword>
<evidence type="ECO:0000256" key="1">
    <source>
        <dbReference type="SAM" id="Coils"/>
    </source>
</evidence>
<dbReference type="Proteomes" id="UP000596661">
    <property type="component" value="Chromosome 1"/>
</dbReference>